<evidence type="ECO:0000313" key="1">
    <source>
        <dbReference type="EMBL" id="QDV56487.1"/>
    </source>
</evidence>
<dbReference type="RefSeq" id="WP_145284979.1">
    <property type="nucleotide sequence ID" value="NZ_CP036318.1"/>
</dbReference>
<dbReference type="AlphaFoldDB" id="A0A518ITS1"/>
<reference evidence="1 2" key="1">
    <citation type="submission" date="2019-02" db="EMBL/GenBank/DDBJ databases">
        <title>Deep-cultivation of Planctomycetes and their phenomic and genomic characterization uncovers novel biology.</title>
        <authorList>
            <person name="Wiegand S."/>
            <person name="Jogler M."/>
            <person name="Boedeker C."/>
            <person name="Pinto D."/>
            <person name="Vollmers J."/>
            <person name="Rivas-Marin E."/>
            <person name="Kohn T."/>
            <person name="Peeters S.H."/>
            <person name="Heuer A."/>
            <person name="Rast P."/>
            <person name="Oberbeckmann S."/>
            <person name="Bunk B."/>
            <person name="Jeske O."/>
            <person name="Meyerdierks A."/>
            <person name="Storesund J.E."/>
            <person name="Kallscheuer N."/>
            <person name="Luecker S."/>
            <person name="Lage O.M."/>
            <person name="Pohl T."/>
            <person name="Merkel B.J."/>
            <person name="Hornburger P."/>
            <person name="Mueller R.-W."/>
            <person name="Bruemmer F."/>
            <person name="Labrenz M."/>
            <person name="Spormann A.M."/>
            <person name="Op den Camp H."/>
            <person name="Overmann J."/>
            <person name="Amann R."/>
            <person name="Jetten M.S.M."/>
            <person name="Mascher T."/>
            <person name="Medema M.H."/>
            <person name="Devos D.P."/>
            <person name="Kaster A.-K."/>
            <person name="Ovreas L."/>
            <person name="Rohde M."/>
            <person name="Galperin M.Y."/>
            <person name="Jogler C."/>
        </authorList>
    </citation>
    <scope>NUCLEOTIDE SEQUENCE [LARGE SCALE GENOMIC DNA]</scope>
    <source>
        <strain evidence="1 2">Mal33</strain>
    </source>
</reference>
<proteinExistence type="predicted"/>
<dbReference type="Proteomes" id="UP000316770">
    <property type="component" value="Chromosome"/>
</dbReference>
<gene>
    <name evidence="1" type="ORF">Mal33_24780</name>
</gene>
<sequence length="217" mass="24759">MASAIANSIPDLIRIAESQFRMRATSFDHFRPHFLHDDVTVHAFRRSGNDDHLDDHTYDGLRDWFENQGWIVSRQRFRKPPFDGVEHIYIAPIETLHPSVAFHATRTVSIKSIENNGLCPGLRERCNTERLDSIGNIYAASKLGSPGDESRNNFGTAHWWREHLAHENRFDDPVWSILQIDVAAVGGLTCFRDIWSRTGIVIRANVPIDGRFVKTVA</sequence>
<evidence type="ECO:0000313" key="2">
    <source>
        <dbReference type="Proteomes" id="UP000316770"/>
    </source>
</evidence>
<keyword evidence="2" id="KW-1185">Reference proteome</keyword>
<name>A0A518ITS1_9BACT</name>
<organism evidence="1 2">
    <name type="scientific">Rosistilla oblonga</name>
    <dbReference type="NCBI Taxonomy" id="2527990"/>
    <lineage>
        <taxon>Bacteria</taxon>
        <taxon>Pseudomonadati</taxon>
        <taxon>Planctomycetota</taxon>
        <taxon>Planctomycetia</taxon>
        <taxon>Pirellulales</taxon>
        <taxon>Pirellulaceae</taxon>
        <taxon>Rosistilla</taxon>
    </lineage>
</organism>
<protein>
    <submittedName>
        <fullName evidence="1">Uncharacterized protein</fullName>
    </submittedName>
</protein>
<dbReference type="EMBL" id="CP036318">
    <property type="protein sequence ID" value="QDV56487.1"/>
    <property type="molecule type" value="Genomic_DNA"/>
</dbReference>
<accession>A0A518ITS1</accession>